<gene>
    <name evidence="1" type="ORF">NCTC10529_00973</name>
</gene>
<proteinExistence type="predicted"/>
<accession>A0AAX2J2S6</accession>
<reference evidence="1 2" key="1">
    <citation type="submission" date="2018-06" db="EMBL/GenBank/DDBJ databases">
        <authorList>
            <consortium name="Pathogen Informatics"/>
            <person name="Doyle S."/>
        </authorList>
    </citation>
    <scope>NUCLEOTIDE SEQUENCE [LARGE SCALE GENOMIC DNA]</scope>
    <source>
        <strain evidence="1 2">NCTC10529</strain>
    </source>
</reference>
<organism evidence="1 2">
    <name type="scientific">Kingella kingae</name>
    <dbReference type="NCBI Taxonomy" id="504"/>
    <lineage>
        <taxon>Bacteria</taxon>
        <taxon>Pseudomonadati</taxon>
        <taxon>Pseudomonadota</taxon>
        <taxon>Betaproteobacteria</taxon>
        <taxon>Neisseriales</taxon>
        <taxon>Neisseriaceae</taxon>
        <taxon>Kingella</taxon>
    </lineage>
</organism>
<sequence>MNSELNQVIQTESYGEVQEVLQFLLEECSLDDAPSVAEVQQWQQVLQQRGGKFTKLAQLCQQFIDESA</sequence>
<evidence type="ECO:0008006" key="3">
    <source>
        <dbReference type="Google" id="ProtNLM"/>
    </source>
</evidence>
<dbReference type="Proteomes" id="UP000248598">
    <property type="component" value="Chromosome 1"/>
</dbReference>
<protein>
    <recommendedName>
        <fullName evidence="3">Dioxygenase</fullName>
    </recommendedName>
</protein>
<dbReference type="KEGG" id="kki:KKKWG1_0845"/>
<dbReference type="GeneID" id="93262273"/>
<dbReference type="EMBL" id="LS483426">
    <property type="protein sequence ID" value="SQH24780.1"/>
    <property type="molecule type" value="Genomic_DNA"/>
</dbReference>
<evidence type="ECO:0000313" key="2">
    <source>
        <dbReference type="Proteomes" id="UP000248598"/>
    </source>
</evidence>
<name>A0AAX2J2S6_KINKI</name>
<evidence type="ECO:0000313" key="1">
    <source>
        <dbReference type="EMBL" id="SQH24780.1"/>
    </source>
</evidence>
<dbReference type="AlphaFoldDB" id="A0AAX2J2S6"/>
<dbReference type="RefSeq" id="WP_003785517.1">
    <property type="nucleotide sequence ID" value="NZ_CP045141.1"/>
</dbReference>